<dbReference type="PANTHER" id="PTHR41521">
    <property type="match status" value="1"/>
</dbReference>
<evidence type="ECO:0000313" key="3">
    <source>
        <dbReference type="Proteomes" id="UP000465241"/>
    </source>
</evidence>
<accession>A0A7I9WP73</accession>
<dbReference type="SUPFAM" id="SSF54909">
    <property type="entry name" value="Dimeric alpha+beta barrel"/>
    <property type="match status" value="1"/>
</dbReference>
<organism evidence="2 3">
    <name type="scientific">Mycolicibacterium murale</name>
    <dbReference type="NCBI Taxonomy" id="182220"/>
    <lineage>
        <taxon>Bacteria</taxon>
        <taxon>Bacillati</taxon>
        <taxon>Actinomycetota</taxon>
        <taxon>Actinomycetes</taxon>
        <taxon>Mycobacteriales</taxon>
        <taxon>Mycobacteriaceae</taxon>
        <taxon>Mycolicibacterium</taxon>
    </lineage>
</organism>
<evidence type="ECO:0000259" key="1">
    <source>
        <dbReference type="Pfam" id="PF07045"/>
    </source>
</evidence>
<gene>
    <name evidence="2" type="ORF">MMUR_31630</name>
</gene>
<dbReference type="Pfam" id="PF07045">
    <property type="entry name" value="DUF1330"/>
    <property type="match status" value="1"/>
</dbReference>
<dbReference type="InterPro" id="IPR010753">
    <property type="entry name" value="DUF1330"/>
</dbReference>
<dbReference type="AlphaFoldDB" id="A0A7I9WP73"/>
<evidence type="ECO:0000313" key="2">
    <source>
        <dbReference type="EMBL" id="GFG59027.1"/>
    </source>
</evidence>
<dbReference type="EMBL" id="BLKT01000003">
    <property type="protein sequence ID" value="GFG59027.1"/>
    <property type="molecule type" value="Genomic_DNA"/>
</dbReference>
<feature type="domain" description="DUF1330" evidence="1">
    <location>
        <begin position="4"/>
        <end position="97"/>
    </location>
</feature>
<reference evidence="2 3" key="1">
    <citation type="journal article" date="2019" name="Emerg. Microbes Infect.">
        <title>Comprehensive subspecies identification of 175 nontuberculous mycobacteria species based on 7547 genomic profiles.</title>
        <authorList>
            <person name="Matsumoto Y."/>
            <person name="Kinjo T."/>
            <person name="Motooka D."/>
            <person name="Nabeya D."/>
            <person name="Jung N."/>
            <person name="Uechi K."/>
            <person name="Horii T."/>
            <person name="Iida T."/>
            <person name="Fujita J."/>
            <person name="Nakamura S."/>
        </authorList>
    </citation>
    <scope>NUCLEOTIDE SEQUENCE [LARGE SCALE GENOMIC DNA]</scope>
    <source>
        <strain evidence="2 3">JCM 13392</strain>
    </source>
</reference>
<sequence>MTVPAYAIGYLRDVAFGDDIIRYMREIDGTLAPYGGEFVIHGGRLEPKEGQWDGDVVVIRFPDRHSAEQWFDSPAYQRIVPLRVDNSRSMIALVDGVKPGHTGASKVAELQRHDP</sequence>
<dbReference type="Gene3D" id="3.30.70.100">
    <property type="match status" value="1"/>
</dbReference>
<proteinExistence type="predicted"/>
<dbReference type="RefSeq" id="WP_193489688.1">
    <property type="nucleotide sequence ID" value="NZ_BAAAMC010000005.1"/>
</dbReference>
<dbReference type="InterPro" id="IPR011008">
    <property type="entry name" value="Dimeric_a/b-barrel"/>
</dbReference>
<name>A0A7I9WP73_9MYCO</name>
<dbReference type="Proteomes" id="UP000465241">
    <property type="component" value="Unassembled WGS sequence"/>
</dbReference>
<protein>
    <recommendedName>
        <fullName evidence="1">DUF1330 domain-containing protein</fullName>
    </recommendedName>
</protein>
<dbReference type="PANTHER" id="PTHR41521:SF4">
    <property type="entry name" value="BLR0684 PROTEIN"/>
    <property type="match status" value="1"/>
</dbReference>
<comment type="caution">
    <text evidence="2">The sequence shown here is derived from an EMBL/GenBank/DDBJ whole genome shotgun (WGS) entry which is preliminary data.</text>
</comment>
<keyword evidence="3" id="KW-1185">Reference proteome</keyword>